<dbReference type="OrthoDB" id="9802944at2"/>
<reference evidence="5 6" key="1">
    <citation type="submission" date="2016-11" db="EMBL/GenBank/DDBJ databases">
        <authorList>
            <person name="Jaros S."/>
            <person name="Januszkiewicz K."/>
            <person name="Wedrychowicz H."/>
        </authorList>
    </citation>
    <scope>NUCLEOTIDE SEQUENCE [LARGE SCALE GENOMIC DNA]</scope>
    <source>
        <strain evidence="5 6">DSM 19436</strain>
    </source>
</reference>
<dbReference type="SUPFAM" id="SSF46955">
    <property type="entry name" value="Putative DNA-binding domain"/>
    <property type="match status" value="1"/>
</dbReference>
<dbReference type="Pfam" id="PF00376">
    <property type="entry name" value="MerR"/>
    <property type="match status" value="1"/>
</dbReference>
<dbReference type="PROSITE" id="PS00552">
    <property type="entry name" value="HTH_MERR_1"/>
    <property type="match status" value="1"/>
</dbReference>
<evidence type="ECO:0000256" key="2">
    <source>
        <dbReference type="ARBA" id="ARBA00023125"/>
    </source>
</evidence>
<name>A0A1M4VLE4_9HYPH</name>
<accession>A0A1M4VLE4</accession>
<evidence type="ECO:0000313" key="5">
    <source>
        <dbReference type="EMBL" id="SHE69906.1"/>
    </source>
</evidence>
<dbReference type="Gene3D" id="1.10.1660.10">
    <property type="match status" value="1"/>
</dbReference>
<gene>
    <name evidence="5" type="ORF">SAMN02745157_0739</name>
</gene>
<evidence type="ECO:0000313" key="6">
    <source>
        <dbReference type="Proteomes" id="UP000184485"/>
    </source>
</evidence>
<keyword evidence="3" id="KW-0804">Transcription</keyword>
<dbReference type="PRINTS" id="PR00040">
    <property type="entry name" value="HTHMERR"/>
</dbReference>
<dbReference type="CDD" id="cd04785">
    <property type="entry name" value="HTH_CadR-PbrR-like"/>
    <property type="match status" value="1"/>
</dbReference>
<dbReference type="STRING" id="1122133.SAMN02745157_0739"/>
<dbReference type="PANTHER" id="PTHR30204:SF94">
    <property type="entry name" value="HEAVY METAL-DEPENDENT TRANSCRIPTIONAL REGULATOR HI_0293-RELATED"/>
    <property type="match status" value="1"/>
</dbReference>
<dbReference type="InterPro" id="IPR000551">
    <property type="entry name" value="MerR-type_HTH_dom"/>
</dbReference>
<dbReference type="InterPro" id="IPR009061">
    <property type="entry name" value="DNA-bd_dom_put_sf"/>
</dbReference>
<organism evidence="5 6">
    <name type="scientific">Kaistia soli DSM 19436</name>
    <dbReference type="NCBI Taxonomy" id="1122133"/>
    <lineage>
        <taxon>Bacteria</taxon>
        <taxon>Pseudomonadati</taxon>
        <taxon>Pseudomonadota</taxon>
        <taxon>Alphaproteobacteria</taxon>
        <taxon>Hyphomicrobiales</taxon>
        <taxon>Kaistiaceae</taxon>
        <taxon>Kaistia</taxon>
    </lineage>
</organism>
<dbReference type="Proteomes" id="UP000184485">
    <property type="component" value="Unassembled WGS sequence"/>
</dbReference>
<dbReference type="GO" id="GO:0003700">
    <property type="term" value="F:DNA-binding transcription factor activity"/>
    <property type="evidence" value="ECO:0007669"/>
    <property type="project" value="InterPro"/>
</dbReference>
<dbReference type="PANTHER" id="PTHR30204">
    <property type="entry name" value="REDOX-CYCLING DRUG-SENSING TRANSCRIPTIONAL ACTIVATOR SOXR"/>
    <property type="match status" value="1"/>
</dbReference>
<evidence type="ECO:0000259" key="4">
    <source>
        <dbReference type="PROSITE" id="PS50937"/>
    </source>
</evidence>
<evidence type="ECO:0000256" key="1">
    <source>
        <dbReference type="ARBA" id="ARBA00023015"/>
    </source>
</evidence>
<dbReference type="AlphaFoldDB" id="A0A1M4VLE4"/>
<dbReference type="RefSeq" id="WP_073051415.1">
    <property type="nucleotide sequence ID" value="NZ_FQUP01000001.1"/>
</dbReference>
<sequence length="140" mass="15615">MRAVSIGAVAKATGVKVPTIRYYEDVGLLPVADRTDSNRRTYDAATISRLRFIRHARDLGFAVEAIRQLLDLSDQPDRSCQEVDSIARLHLADIDEKIARLTALRAEVKRMVDDGEHGRVAECRVIEVLGDHTACLHEAH</sequence>
<keyword evidence="6" id="KW-1185">Reference proteome</keyword>
<evidence type="ECO:0000256" key="3">
    <source>
        <dbReference type="ARBA" id="ARBA00023163"/>
    </source>
</evidence>
<dbReference type="Pfam" id="PF09278">
    <property type="entry name" value="MerR-DNA-bind"/>
    <property type="match status" value="1"/>
</dbReference>
<protein>
    <submittedName>
        <fullName evidence="5">DNA-binding transcriptional regulator, MerR family</fullName>
    </submittedName>
</protein>
<dbReference type="InterPro" id="IPR047057">
    <property type="entry name" value="MerR_fam"/>
</dbReference>
<dbReference type="PROSITE" id="PS50937">
    <property type="entry name" value="HTH_MERR_2"/>
    <property type="match status" value="1"/>
</dbReference>
<keyword evidence="1" id="KW-0805">Transcription regulation</keyword>
<dbReference type="InterPro" id="IPR015358">
    <property type="entry name" value="Tscrpt_reg_MerR_DNA-bd"/>
</dbReference>
<dbReference type="EMBL" id="FQUP01000001">
    <property type="protein sequence ID" value="SHE69906.1"/>
    <property type="molecule type" value="Genomic_DNA"/>
</dbReference>
<dbReference type="SMART" id="SM00422">
    <property type="entry name" value="HTH_MERR"/>
    <property type="match status" value="1"/>
</dbReference>
<dbReference type="GO" id="GO:0003677">
    <property type="term" value="F:DNA binding"/>
    <property type="evidence" value="ECO:0007669"/>
    <property type="project" value="UniProtKB-KW"/>
</dbReference>
<feature type="domain" description="HTH merR-type" evidence="4">
    <location>
        <begin position="3"/>
        <end position="72"/>
    </location>
</feature>
<proteinExistence type="predicted"/>
<keyword evidence="2 5" id="KW-0238">DNA-binding</keyword>